<proteinExistence type="predicted"/>
<evidence type="ECO:0000313" key="1">
    <source>
        <dbReference type="EMBL" id="CAJ1083782.1"/>
    </source>
</evidence>
<protein>
    <submittedName>
        <fullName evidence="1">Uncharacterized protein</fullName>
    </submittedName>
</protein>
<name>A0AAV1HCJ7_XYRNO</name>
<reference evidence="1" key="1">
    <citation type="submission" date="2023-08" db="EMBL/GenBank/DDBJ databases">
        <authorList>
            <person name="Alioto T."/>
            <person name="Alioto T."/>
            <person name="Gomez Garrido J."/>
        </authorList>
    </citation>
    <scope>NUCLEOTIDE SEQUENCE</scope>
</reference>
<evidence type="ECO:0000313" key="2">
    <source>
        <dbReference type="Proteomes" id="UP001178508"/>
    </source>
</evidence>
<dbReference type="EMBL" id="OY660884">
    <property type="protein sequence ID" value="CAJ1083782.1"/>
    <property type="molecule type" value="Genomic_DNA"/>
</dbReference>
<gene>
    <name evidence="1" type="ORF">XNOV1_A025866</name>
</gene>
<accession>A0AAV1HCJ7</accession>
<dbReference type="Proteomes" id="UP001178508">
    <property type="component" value="Chromosome 21"/>
</dbReference>
<dbReference type="AlphaFoldDB" id="A0AAV1HCJ7"/>
<sequence>MAMCFQTFFFPTSSSSIVYSIYKYETQNQYCFSPGIGRLGLFTLTMELHIKVSGSSEVPTLRNGFFSSFHCLRGNLNFPDKWDVVPFHQADGSIVPATQGTPSPACPLRMSD</sequence>
<organism evidence="1 2">
    <name type="scientific">Xyrichtys novacula</name>
    <name type="common">Pearly razorfish</name>
    <name type="synonym">Hemipteronotus novacula</name>
    <dbReference type="NCBI Taxonomy" id="13765"/>
    <lineage>
        <taxon>Eukaryota</taxon>
        <taxon>Metazoa</taxon>
        <taxon>Chordata</taxon>
        <taxon>Craniata</taxon>
        <taxon>Vertebrata</taxon>
        <taxon>Euteleostomi</taxon>
        <taxon>Actinopterygii</taxon>
        <taxon>Neopterygii</taxon>
        <taxon>Teleostei</taxon>
        <taxon>Neoteleostei</taxon>
        <taxon>Acanthomorphata</taxon>
        <taxon>Eupercaria</taxon>
        <taxon>Labriformes</taxon>
        <taxon>Labridae</taxon>
        <taxon>Xyrichtys</taxon>
    </lineage>
</organism>
<keyword evidence="2" id="KW-1185">Reference proteome</keyword>